<organism evidence="1 2">
    <name type="scientific">Dyella acidiphila</name>
    <dbReference type="NCBI Taxonomy" id="2775866"/>
    <lineage>
        <taxon>Bacteria</taxon>
        <taxon>Pseudomonadati</taxon>
        <taxon>Pseudomonadota</taxon>
        <taxon>Gammaproteobacteria</taxon>
        <taxon>Lysobacterales</taxon>
        <taxon>Rhodanobacteraceae</taxon>
        <taxon>Dyella</taxon>
    </lineage>
</organism>
<gene>
    <name evidence="1" type="ORF">IGX34_21820</name>
</gene>
<keyword evidence="2" id="KW-1185">Reference proteome</keyword>
<accession>A0ABR9GG56</accession>
<evidence type="ECO:0000313" key="2">
    <source>
        <dbReference type="Proteomes" id="UP000651010"/>
    </source>
</evidence>
<evidence type="ECO:0000313" key="1">
    <source>
        <dbReference type="EMBL" id="MBE1163032.1"/>
    </source>
</evidence>
<protein>
    <submittedName>
        <fullName evidence="1">Uncharacterized protein</fullName>
    </submittedName>
</protein>
<proteinExistence type="predicted"/>
<comment type="caution">
    <text evidence="1">The sequence shown here is derived from an EMBL/GenBank/DDBJ whole genome shotgun (WGS) entry which is preliminary data.</text>
</comment>
<name>A0ABR9GG56_9GAMM</name>
<dbReference type="RefSeq" id="WP_192557878.1">
    <property type="nucleotide sequence ID" value="NZ_JACZZA010000023.1"/>
</dbReference>
<dbReference type="Proteomes" id="UP000651010">
    <property type="component" value="Unassembled WGS sequence"/>
</dbReference>
<reference evidence="1 2" key="1">
    <citation type="submission" date="2020-09" db="EMBL/GenBank/DDBJ databases">
        <title>Dyella sp. 7MK23 isolated from forest soil.</title>
        <authorList>
            <person name="Fu J."/>
        </authorList>
    </citation>
    <scope>NUCLEOTIDE SEQUENCE [LARGE SCALE GENOMIC DNA]</scope>
    <source>
        <strain evidence="1 2">7MK23</strain>
    </source>
</reference>
<sequence>MNPADLTASLFFSAAVRVGADTSLTRLLPLGALHKPLAPHDHYSQRVLLSLHALGIIEPEISQSHAEDWLLARDWMRHGFDSVAWRIRWAPRDCRRQHEELNELLRDLELSEDTSLVLLALWEDLALAEVAQYARWSLAKAGYNPEWTERATDALHHALEDFSVSQVMYLIYLAMRTLAMTHQQGGLDATRLSHAFAEAISTYARRAQVESWAIRGMARPADLPMSTLALIFAHEVTRLDDEYLTKRPSLDALVGAMTRHRTLH</sequence>
<dbReference type="EMBL" id="JACZZA010000023">
    <property type="protein sequence ID" value="MBE1163032.1"/>
    <property type="molecule type" value="Genomic_DNA"/>
</dbReference>